<evidence type="ECO:0000256" key="3">
    <source>
        <dbReference type="ARBA" id="ARBA00022801"/>
    </source>
</evidence>
<evidence type="ECO:0000313" key="7">
    <source>
        <dbReference type="EMBL" id="JAT31273.1"/>
    </source>
</evidence>
<protein>
    <recommendedName>
        <fullName evidence="5">Carboxylic ester hydrolase</fullName>
        <ecNumber evidence="5">3.1.1.-</ecNumber>
    </recommendedName>
</protein>
<sequence length="471" mass="52101">MPVLGGEQLASGDEDCLYLNVFTNEIPKQSKHQRPVLFSIHGGGFVGGSGNFKGNGPDYLLYGEVVIVSFNYRCGAFGFLSLENEEVPGNAGLKDQTLALKWVHDNIDSFGGDPNNVTIFGISAGGASVAYQLLCPPSRGLFHKAIVQSGFALNPWALQKHPRKYALELAKTIGCTSENLDDVLRFLQAASADEVVAAAKEISKNKIGMTSLMFTPSVEVSEAESSLPNTPDILMERGQFAHVPVILGCTMKEGIVFAYDGLNESVFDKINNKHEFLVPSFLGLKPGSVEEKEAEKETWDFYFQGNPVSWDNVNDLLMCQSDIEFSFGMEQTRSYLVTKSSAPVYTYLFTNHSRCMCKGMASMFSEHASKIFTADTCHGADYWFLYTYTLVATPDLTPVDVEAIKKHVKAWTSFASSGDPNHKELGVTWEKDSETNLCYMDIGTTWEMKEGLTLPFRISFWKNICSKYCTV</sequence>
<dbReference type="EC" id="3.1.1.-" evidence="5"/>
<dbReference type="Pfam" id="PF00135">
    <property type="entry name" value="COesterase"/>
    <property type="match status" value="1"/>
</dbReference>
<name>A0A1B6M5T7_9HEMI</name>
<dbReference type="GO" id="GO:0052689">
    <property type="term" value="F:carboxylic ester hydrolase activity"/>
    <property type="evidence" value="ECO:0007669"/>
    <property type="project" value="UniProtKB-KW"/>
</dbReference>
<evidence type="ECO:0000259" key="6">
    <source>
        <dbReference type="Pfam" id="PF00135"/>
    </source>
</evidence>
<gene>
    <name evidence="7" type="ORF">g.21206</name>
</gene>
<proteinExistence type="inferred from homology"/>
<dbReference type="EMBL" id="GEBQ01008704">
    <property type="protein sequence ID" value="JAT31273.1"/>
    <property type="molecule type" value="Transcribed_RNA"/>
</dbReference>
<dbReference type="PANTHER" id="PTHR43142:SF1">
    <property type="entry name" value="CARBOXYLIC ESTER HYDROLASE"/>
    <property type="match status" value="1"/>
</dbReference>
<keyword evidence="2" id="KW-0719">Serine esterase</keyword>
<evidence type="ECO:0000256" key="5">
    <source>
        <dbReference type="RuleBase" id="RU361235"/>
    </source>
</evidence>
<accession>A0A1B6M5T7</accession>
<reference evidence="7" key="1">
    <citation type="submission" date="2015-11" db="EMBL/GenBank/DDBJ databases">
        <title>De novo transcriptome assembly of four potential Pierce s Disease insect vectors from Arizona vineyards.</title>
        <authorList>
            <person name="Tassone E.E."/>
        </authorList>
    </citation>
    <scope>NUCLEOTIDE SEQUENCE</scope>
</reference>
<dbReference type="SUPFAM" id="SSF53474">
    <property type="entry name" value="alpha/beta-Hydrolases"/>
    <property type="match status" value="1"/>
</dbReference>
<comment type="similarity">
    <text evidence="1 5">Belongs to the type-B carboxylesterase/lipase family.</text>
</comment>
<dbReference type="InterPro" id="IPR019826">
    <property type="entry name" value="Carboxylesterase_B_AS"/>
</dbReference>
<feature type="domain" description="Carboxylesterase type B" evidence="6">
    <location>
        <begin position="9"/>
        <end position="452"/>
    </location>
</feature>
<dbReference type="Gene3D" id="3.40.50.1820">
    <property type="entry name" value="alpha/beta hydrolase"/>
    <property type="match status" value="1"/>
</dbReference>
<evidence type="ECO:0000256" key="4">
    <source>
        <dbReference type="ARBA" id="ARBA00023180"/>
    </source>
</evidence>
<keyword evidence="4" id="KW-0325">Glycoprotein</keyword>
<dbReference type="PANTHER" id="PTHR43142">
    <property type="entry name" value="CARBOXYLIC ESTER HYDROLASE"/>
    <property type="match status" value="1"/>
</dbReference>
<evidence type="ECO:0000256" key="2">
    <source>
        <dbReference type="ARBA" id="ARBA00022487"/>
    </source>
</evidence>
<dbReference type="InterPro" id="IPR029058">
    <property type="entry name" value="AB_hydrolase_fold"/>
</dbReference>
<organism evidence="7">
    <name type="scientific">Graphocephala atropunctata</name>
    <dbReference type="NCBI Taxonomy" id="36148"/>
    <lineage>
        <taxon>Eukaryota</taxon>
        <taxon>Metazoa</taxon>
        <taxon>Ecdysozoa</taxon>
        <taxon>Arthropoda</taxon>
        <taxon>Hexapoda</taxon>
        <taxon>Insecta</taxon>
        <taxon>Pterygota</taxon>
        <taxon>Neoptera</taxon>
        <taxon>Paraneoptera</taxon>
        <taxon>Hemiptera</taxon>
        <taxon>Auchenorrhyncha</taxon>
        <taxon>Membracoidea</taxon>
        <taxon>Cicadellidae</taxon>
        <taxon>Cicadellinae</taxon>
        <taxon>Cicadellini</taxon>
        <taxon>Graphocephala</taxon>
    </lineage>
</organism>
<keyword evidence="3 5" id="KW-0378">Hydrolase</keyword>
<dbReference type="InterPro" id="IPR002018">
    <property type="entry name" value="CarbesteraseB"/>
</dbReference>
<dbReference type="PROSITE" id="PS00122">
    <property type="entry name" value="CARBOXYLESTERASE_B_1"/>
    <property type="match status" value="1"/>
</dbReference>
<dbReference type="AlphaFoldDB" id="A0A1B6M5T7"/>
<evidence type="ECO:0000256" key="1">
    <source>
        <dbReference type="ARBA" id="ARBA00005964"/>
    </source>
</evidence>